<gene>
    <name evidence="1" type="ORF">NQ317_007629</name>
</gene>
<organism evidence="1 2">
    <name type="scientific">Molorchus minor</name>
    <dbReference type="NCBI Taxonomy" id="1323400"/>
    <lineage>
        <taxon>Eukaryota</taxon>
        <taxon>Metazoa</taxon>
        <taxon>Ecdysozoa</taxon>
        <taxon>Arthropoda</taxon>
        <taxon>Hexapoda</taxon>
        <taxon>Insecta</taxon>
        <taxon>Pterygota</taxon>
        <taxon>Neoptera</taxon>
        <taxon>Endopterygota</taxon>
        <taxon>Coleoptera</taxon>
        <taxon>Polyphaga</taxon>
        <taxon>Cucujiformia</taxon>
        <taxon>Chrysomeloidea</taxon>
        <taxon>Cerambycidae</taxon>
        <taxon>Lamiinae</taxon>
        <taxon>Monochamini</taxon>
        <taxon>Molorchus</taxon>
    </lineage>
</organism>
<proteinExistence type="predicted"/>
<comment type="caution">
    <text evidence="1">The sequence shown here is derived from an EMBL/GenBank/DDBJ whole genome shotgun (WGS) entry which is preliminary data.</text>
</comment>
<dbReference type="EMBL" id="JAPWTJ010001069">
    <property type="protein sequence ID" value="KAJ8974009.1"/>
    <property type="molecule type" value="Genomic_DNA"/>
</dbReference>
<evidence type="ECO:0000313" key="2">
    <source>
        <dbReference type="Proteomes" id="UP001162164"/>
    </source>
</evidence>
<reference evidence="1" key="1">
    <citation type="journal article" date="2023" name="Insect Mol. Biol.">
        <title>Genome sequencing provides insights into the evolution of gene families encoding plant cell wall-degrading enzymes in longhorned beetles.</title>
        <authorList>
            <person name="Shin N.R."/>
            <person name="Okamura Y."/>
            <person name="Kirsch R."/>
            <person name="Pauchet Y."/>
        </authorList>
    </citation>
    <scope>NUCLEOTIDE SEQUENCE</scope>
    <source>
        <strain evidence="1">MMC_N1</strain>
    </source>
</reference>
<dbReference type="Proteomes" id="UP001162164">
    <property type="component" value="Unassembled WGS sequence"/>
</dbReference>
<accession>A0ABQ9J810</accession>
<protein>
    <submittedName>
        <fullName evidence="1">Uncharacterized protein</fullName>
    </submittedName>
</protein>
<sequence length="218" mass="25444">MLFNEPEIQYKYKNIVDNTQDEPGDSICCKQKKRFWILLRMILQRVLEKLHVRAAVEVSKIAKKIGGDDPLKKSRPERLYKPPLPPVDGHFLGRFFPSMLFCLKRDARMAARRQAFGRTSIRAPRRPTKATDMGFYQDIKDRFGYSTMMRLKTVTNTNCKLATLRNRQTFLIKCRKYNIFPKHITDGVKNVANLTNAAQGRTLHTTLHFNSRLRKKIT</sequence>
<name>A0ABQ9J810_9CUCU</name>
<evidence type="ECO:0000313" key="1">
    <source>
        <dbReference type="EMBL" id="KAJ8974009.1"/>
    </source>
</evidence>
<keyword evidence="2" id="KW-1185">Reference proteome</keyword>